<keyword evidence="1" id="KW-1185">Reference proteome</keyword>
<dbReference type="Proteomes" id="UP000515124">
    <property type="component" value="Unplaced"/>
</dbReference>
<evidence type="ECO:0000313" key="1">
    <source>
        <dbReference type="Proteomes" id="UP000515124"/>
    </source>
</evidence>
<dbReference type="GeneID" id="110760860"/>
<dbReference type="AlphaFoldDB" id="A0A6P5SYW2"/>
<name>A0A6P5SYW2_PRUAV</name>
<sequence length="429" mass="49201">MGDILQVQQNDGFERYLGLNADFGASKQRVFEDVCNKINARLMGWSEQYLSQAGNEVLIKAVAMAMPNFAMSCFKLPINLCKEIEREIIHYWWKGHKEHEGIHWVGWQRLCMMKEAGGMGFRDLRCFNLAMLAKIGWRIIKHPDSLLATTFRDKYFRSSDFMRAVVGCGSSWGWKGIVQGRKILEAGMRWRLGNGHQVHICLDNWVPKPSTFKIYSRHPDMPILVQGLIDNQMKMWNQDLILRCFSCVEAQTILSLPLSRWGCDDKLVWHFTAHGGYTLDVLQLVGEEFSECWESILKKYEKNVNFQEILQVVVFGLWRLWKTRNSAVFEGTVTDPTTMVRSLQAQVQEYRAALMSANPLINELPRLLDRAQSGSASWVKPAHGWVKANCDGAWLQQTQRGGAGWVIRDTYGWLVRARGGGGINRAVWH</sequence>
<gene>
    <name evidence="2" type="primary">LOC110760860</name>
</gene>
<proteinExistence type="predicted"/>
<dbReference type="PANTHER" id="PTHR33116:SF86">
    <property type="entry name" value="REVERSE TRANSCRIPTASE DOMAIN-CONTAINING PROTEIN"/>
    <property type="match status" value="1"/>
</dbReference>
<protein>
    <submittedName>
        <fullName evidence="2">Uncharacterized protein LOC110760860</fullName>
    </submittedName>
</protein>
<dbReference type="KEGG" id="pavi:110760860"/>
<dbReference type="RefSeq" id="XP_021818901.1">
    <property type="nucleotide sequence ID" value="XM_021963209.1"/>
</dbReference>
<dbReference type="PANTHER" id="PTHR33116">
    <property type="entry name" value="REVERSE TRANSCRIPTASE ZINC-BINDING DOMAIN-CONTAINING PROTEIN-RELATED-RELATED"/>
    <property type="match status" value="1"/>
</dbReference>
<evidence type="ECO:0000313" key="2">
    <source>
        <dbReference type="RefSeq" id="XP_021818901.1"/>
    </source>
</evidence>
<reference evidence="2" key="1">
    <citation type="submission" date="2025-08" db="UniProtKB">
        <authorList>
            <consortium name="RefSeq"/>
        </authorList>
    </citation>
    <scope>IDENTIFICATION</scope>
</reference>
<accession>A0A6P5SYW2</accession>
<organism evidence="1 2">
    <name type="scientific">Prunus avium</name>
    <name type="common">Cherry</name>
    <name type="synonym">Cerasus avium</name>
    <dbReference type="NCBI Taxonomy" id="42229"/>
    <lineage>
        <taxon>Eukaryota</taxon>
        <taxon>Viridiplantae</taxon>
        <taxon>Streptophyta</taxon>
        <taxon>Embryophyta</taxon>
        <taxon>Tracheophyta</taxon>
        <taxon>Spermatophyta</taxon>
        <taxon>Magnoliopsida</taxon>
        <taxon>eudicotyledons</taxon>
        <taxon>Gunneridae</taxon>
        <taxon>Pentapetalae</taxon>
        <taxon>rosids</taxon>
        <taxon>fabids</taxon>
        <taxon>Rosales</taxon>
        <taxon>Rosaceae</taxon>
        <taxon>Amygdaloideae</taxon>
        <taxon>Amygdaleae</taxon>
        <taxon>Prunus</taxon>
    </lineage>
</organism>